<reference evidence="2" key="1">
    <citation type="journal article" date="2019" name="bioRxiv">
        <title>The Genome of the Zebra Mussel, Dreissena polymorpha: A Resource for Invasive Species Research.</title>
        <authorList>
            <person name="McCartney M.A."/>
            <person name="Auch B."/>
            <person name="Kono T."/>
            <person name="Mallez S."/>
            <person name="Zhang Y."/>
            <person name="Obille A."/>
            <person name="Becker A."/>
            <person name="Abrahante J.E."/>
            <person name="Garbe J."/>
            <person name="Badalamenti J.P."/>
            <person name="Herman A."/>
            <person name="Mangelson H."/>
            <person name="Liachko I."/>
            <person name="Sullivan S."/>
            <person name="Sone E.D."/>
            <person name="Koren S."/>
            <person name="Silverstein K.A.T."/>
            <person name="Beckman K.B."/>
            <person name="Gohl D.M."/>
        </authorList>
    </citation>
    <scope>NUCLEOTIDE SEQUENCE</scope>
    <source>
        <strain evidence="2">Duluth1</strain>
        <tissue evidence="2">Whole animal</tissue>
    </source>
</reference>
<evidence type="ECO:0000313" key="2">
    <source>
        <dbReference type="EMBL" id="KAH3728312.1"/>
    </source>
</evidence>
<feature type="compositionally biased region" description="Polar residues" evidence="1">
    <location>
        <begin position="35"/>
        <end position="46"/>
    </location>
</feature>
<evidence type="ECO:0000256" key="1">
    <source>
        <dbReference type="SAM" id="MobiDB-lite"/>
    </source>
</evidence>
<keyword evidence="3" id="KW-1185">Reference proteome</keyword>
<gene>
    <name evidence="2" type="ORF">DPMN_054266</name>
</gene>
<sequence>MSRSFSCSPACRKAFSILCGDSGFNRKRTRIDVSSFNSGGVDSRQSFKLGESRD</sequence>
<dbReference type="Proteomes" id="UP000828390">
    <property type="component" value="Unassembled WGS sequence"/>
</dbReference>
<comment type="caution">
    <text evidence="2">The sequence shown here is derived from an EMBL/GenBank/DDBJ whole genome shotgun (WGS) entry which is preliminary data.</text>
</comment>
<name>A0A9D4CNL1_DREPO</name>
<organism evidence="2 3">
    <name type="scientific">Dreissena polymorpha</name>
    <name type="common">Zebra mussel</name>
    <name type="synonym">Mytilus polymorpha</name>
    <dbReference type="NCBI Taxonomy" id="45954"/>
    <lineage>
        <taxon>Eukaryota</taxon>
        <taxon>Metazoa</taxon>
        <taxon>Spiralia</taxon>
        <taxon>Lophotrochozoa</taxon>
        <taxon>Mollusca</taxon>
        <taxon>Bivalvia</taxon>
        <taxon>Autobranchia</taxon>
        <taxon>Heteroconchia</taxon>
        <taxon>Euheterodonta</taxon>
        <taxon>Imparidentia</taxon>
        <taxon>Neoheterodontei</taxon>
        <taxon>Myida</taxon>
        <taxon>Dreissenoidea</taxon>
        <taxon>Dreissenidae</taxon>
        <taxon>Dreissena</taxon>
    </lineage>
</organism>
<dbReference type="AlphaFoldDB" id="A0A9D4CNL1"/>
<reference evidence="2" key="2">
    <citation type="submission" date="2020-11" db="EMBL/GenBank/DDBJ databases">
        <authorList>
            <person name="McCartney M.A."/>
            <person name="Auch B."/>
            <person name="Kono T."/>
            <person name="Mallez S."/>
            <person name="Becker A."/>
            <person name="Gohl D.M."/>
            <person name="Silverstein K.A.T."/>
            <person name="Koren S."/>
            <person name="Bechman K.B."/>
            <person name="Herman A."/>
            <person name="Abrahante J.E."/>
            <person name="Garbe J."/>
        </authorList>
    </citation>
    <scope>NUCLEOTIDE SEQUENCE</scope>
    <source>
        <strain evidence="2">Duluth1</strain>
        <tissue evidence="2">Whole animal</tissue>
    </source>
</reference>
<dbReference type="EMBL" id="JAIWYP010000012">
    <property type="protein sequence ID" value="KAH3728312.1"/>
    <property type="molecule type" value="Genomic_DNA"/>
</dbReference>
<feature type="region of interest" description="Disordered" evidence="1">
    <location>
        <begin position="35"/>
        <end position="54"/>
    </location>
</feature>
<accession>A0A9D4CNL1</accession>
<evidence type="ECO:0000313" key="3">
    <source>
        <dbReference type="Proteomes" id="UP000828390"/>
    </source>
</evidence>
<proteinExistence type="predicted"/>
<protein>
    <submittedName>
        <fullName evidence="2">Uncharacterized protein</fullName>
    </submittedName>
</protein>